<dbReference type="EMBL" id="RAQQ01000021">
    <property type="protein sequence ID" value="RKF24695.1"/>
    <property type="molecule type" value="Genomic_DNA"/>
</dbReference>
<dbReference type="OrthoDB" id="4772769at2"/>
<accession>A0A420EVE6</accession>
<dbReference type="InterPro" id="IPR053847">
    <property type="entry name" value="DUF6928"/>
</dbReference>
<dbReference type="Proteomes" id="UP000285744">
    <property type="component" value="Unassembled WGS sequence"/>
</dbReference>
<organism evidence="1 2">
    <name type="scientific">Micromonospora globbae</name>
    <dbReference type="NCBI Taxonomy" id="1894969"/>
    <lineage>
        <taxon>Bacteria</taxon>
        <taxon>Bacillati</taxon>
        <taxon>Actinomycetota</taxon>
        <taxon>Actinomycetes</taxon>
        <taxon>Micromonosporales</taxon>
        <taxon>Micromonosporaceae</taxon>
        <taxon>Micromonospora</taxon>
    </lineage>
</organism>
<protein>
    <submittedName>
        <fullName evidence="1">Uncharacterized protein</fullName>
    </submittedName>
</protein>
<dbReference type="Pfam" id="PF21997">
    <property type="entry name" value="DUF6928"/>
    <property type="match status" value="1"/>
</dbReference>
<comment type="caution">
    <text evidence="1">The sequence shown here is derived from an EMBL/GenBank/DDBJ whole genome shotgun (WGS) entry which is preliminary data.</text>
</comment>
<dbReference type="RefSeq" id="WP_120331062.1">
    <property type="nucleotide sequence ID" value="NZ_RAQQ01000021.1"/>
</dbReference>
<proteinExistence type="predicted"/>
<gene>
    <name evidence="1" type="ORF">D7I43_25315</name>
</gene>
<reference evidence="1 2" key="1">
    <citation type="journal article" date="2018" name="Int. J. Syst. Evol. Microbiol.">
        <title>Micromonospora globbae sp. nov., an endophytic actinomycete isolated from roots of Globba winitii C. H. Wright.</title>
        <authorList>
            <person name="Kuncharoen N."/>
            <person name="Pittayakhajonwut P."/>
            <person name="Tanasupawat S."/>
        </authorList>
    </citation>
    <scope>NUCLEOTIDE SEQUENCE [LARGE SCALE GENOMIC DNA]</scope>
    <source>
        <strain evidence="1 2">WPS1-2</strain>
    </source>
</reference>
<dbReference type="AlphaFoldDB" id="A0A420EVE6"/>
<evidence type="ECO:0000313" key="1">
    <source>
        <dbReference type="EMBL" id="RKF24695.1"/>
    </source>
</evidence>
<evidence type="ECO:0000313" key="2">
    <source>
        <dbReference type="Proteomes" id="UP000285744"/>
    </source>
</evidence>
<name>A0A420EVE6_9ACTN</name>
<sequence length="253" mass="27787">MGAKTALLAFADGDIRSALLRATRSDRSETEALVRRVHPGYVVEPADDGTLFDDVNPPDDITYVTKLAGLELFCDWRLVFDPPSELPDHLRKAGAGRRIVMHGMHSVSGSLAFAVWENDVLIRSLSLSPGSGVQENIGEPFDFELPYWAGEHPVEPVPGWPDQGPYPLPFHPLQLGEEALRALFGFIVEGRPEPGDIDREAVHLHGFRVTDPSGAEQAAREALYAKVLQAMGPPQRFRMGPDGTMHEVSLDSF</sequence>